<organism evidence="1">
    <name type="scientific">Anguilla anguilla</name>
    <name type="common">European freshwater eel</name>
    <name type="synonym">Muraena anguilla</name>
    <dbReference type="NCBI Taxonomy" id="7936"/>
    <lineage>
        <taxon>Eukaryota</taxon>
        <taxon>Metazoa</taxon>
        <taxon>Chordata</taxon>
        <taxon>Craniata</taxon>
        <taxon>Vertebrata</taxon>
        <taxon>Euteleostomi</taxon>
        <taxon>Actinopterygii</taxon>
        <taxon>Neopterygii</taxon>
        <taxon>Teleostei</taxon>
        <taxon>Anguilliformes</taxon>
        <taxon>Anguillidae</taxon>
        <taxon>Anguilla</taxon>
    </lineage>
</organism>
<name>A0A0E9XFV5_ANGAN</name>
<proteinExistence type="predicted"/>
<sequence>MKDCGSEHMLNFRMKFKPDLITRPLVFTPGSVECVF</sequence>
<accession>A0A0E9XFV5</accession>
<dbReference type="EMBL" id="GBXM01007286">
    <property type="protein sequence ID" value="JAI01292.1"/>
    <property type="molecule type" value="Transcribed_RNA"/>
</dbReference>
<reference evidence="1" key="1">
    <citation type="submission" date="2014-11" db="EMBL/GenBank/DDBJ databases">
        <authorList>
            <person name="Amaro Gonzalez C."/>
        </authorList>
    </citation>
    <scope>NUCLEOTIDE SEQUENCE</scope>
</reference>
<dbReference type="AlphaFoldDB" id="A0A0E9XFV5"/>
<protein>
    <submittedName>
        <fullName evidence="1">Uncharacterized protein</fullName>
    </submittedName>
</protein>
<evidence type="ECO:0000313" key="1">
    <source>
        <dbReference type="EMBL" id="JAI01292.1"/>
    </source>
</evidence>
<reference evidence="1" key="2">
    <citation type="journal article" date="2015" name="Fish Shellfish Immunol.">
        <title>Early steps in the European eel (Anguilla anguilla)-Vibrio vulnificus interaction in the gills: Role of the RtxA13 toxin.</title>
        <authorList>
            <person name="Callol A."/>
            <person name="Pajuelo D."/>
            <person name="Ebbesson L."/>
            <person name="Teles M."/>
            <person name="MacKenzie S."/>
            <person name="Amaro C."/>
        </authorList>
    </citation>
    <scope>NUCLEOTIDE SEQUENCE</scope>
</reference>